<name>A0ABM9PSC5_9FLAO</name>
<feature type="transmembrane region" description="Helical" evidence="1">
    <location>
        <begin position="193"/>
        <end position="212"/>
    </location>
</feature>
<dbReference type="RefSeq" id="WP_348740311.1">
    <property type="nucleotide sequence ID" value="NZ_CAXJRC010000046.1"/>
</dbReference>
<keyword evidence="3" id="KW-1185">Reference proteome</keyword>
<evidence type="ECO:0000313" key="2">
    <source>
        <dbReference type="EMBL" id="CAL2108713.1"/>
    </source>
</evidence>
<accession>A0ABM9PSC5</accession>
<feature type="transmembrane region" description="Helical" evidence="1">
    <location>
        <begin position="132"/>
        <end position="151"/>
    </location>
</feature>
<evidence type="ECO:0000313" key="3">
    <source>
        <dbReference type="Proteomes" id="UP001497602"/>
    </source>
</evidence>
<gene>
    <name evidence="2" type="ORF">T190115A13A_90059</name>
</gene>
<dbReference type="Proteomes" id="UP001497602">
    <property type="component" value="Unassembled WGS sequence"/>
</dbReference>
<comment type="caution">
    <text evidence="2">The sequence shown here is derived from an EMBL/GenBank/DDBJ whole genome shotgun (WGS) entry which is preliminary data.</text>
</comment>
<evidence type="ECO:0000256" key="1">
    <source>
        <dbReference type="SAM" id="Phobius"/>
    </source>
</evidence>
<dbReference type="Pfam" id="PF12412">
    <property type="entry name" value="DUF3667"/>
    <property type="match status" value="1"/>
</dbReference>
<protein>
    <recommendedName>
        <fullName evidence="4">DUF3667 domain-containing protein</fullName>
    </recommendedName>
</protein>
<dbReference type="EMBL" id="CAXJRC010000046">
    <property type="protein sequence ID" value="CAL2108713.1"/>
    <property type="molecule type" value="Genomic_DNA"/>
</dbReference>
<keyword evidence="1" id="KW-0472">Membrane</keyword>
<keyword evidence="1" id="KW-0812">Transmembrane</keyword>
<feature type="transmembrane region" description="Helical" evidence="1">
    <location>
        <begin position="77"/>
        <end position="95"/>
    </location>
</feature>
<reference evidence="2 3" key="1">
    <citation type="submission" date="2024-05" db="EMBL/GenBank/DDBJ databases">
        <authorList>
            <person name="Duchaud E."/>
        </authorList>
    </citation>
    <scope>NUCLEOTIDE SEQUENCE [LARGE SCALE GENOMIC DNA]</scope>
    <source>
        <strain evidence="2">Ena-SAMPLE-TAB-13-05-2024-13:56:06:370-140305</strain>
    </source>
</reference>
<organism evidence="2 3">
    <name type="scientific">Tenacibaculum vairaonense</name>
    <dbReference type="NCBI Taxonomy" id="3137860"/>
    <lineage>
        <taxon>Bacteria</taxon>
        <taxon>Pseudomonadati</taxon>
        <taxon>Bacteroidota</taxon>
        <taxon>Flavobacteriia</taxon>
        <taxon>Flavobacteriales</taxon>
        <taxon>Flavobacteriaceae</taxon>
        <taxon>Tenacibaculum</taxon>
    </lineage>
</organism>
<dbReference type="InterPro" id="IPR022134">
    <property type="entry name" value="DUF3667"/>
</dbReference>
<sequence>MNCKNCNEIVRGNYCNNCGQRTNIERITISSFMYEVVHSVFQIDKGFLYTCTQLLIKPGLTIKDFLKGKRKSHFKPIGYVLTLSTLYFLLAQLLGENTWMNDAVLGFTESAQGNKNNRIEVPVLFTWLSKNFAYTTILLLPVFSFASYIAFKNFAVNYIEHLVLNAYITGQQAVFYSFFIILKKLIKIEILELIPVVLAVLYTFWVFWVFFNEGNRLVNILRTIIVYILYLIFCLGLLFLFWSIQGVK</sequence>
<evidence type="ECO:0008006" key="4">
    <source>
        <dbReference type="Google" id="ProtNLM"/>
    </source>
</evidence>
<feature type="transmembrane region" description="Helical" evidence="1">
    <location>
        <begin position="163"/>
        <end position="181"/>
    </location>
</feature>
<keyword evidence="1" id="KW-1133">Transmembrane helix</keyword>
<proteinExistence type="predicted"/>
<feature type="transmembrane region" description="Helical" evidence="1">
    <location>
        <begin position="224"/>
        <end position="244"/>
    </location>
</feature>